<gene>
    <name evidence="2" type="ORF">Taro_022269</name>
</gene>
<accession>A0A843VDZ6</accession>
<feature type="region of interest" description="Disordered" evidence="1">
    <location>
        <begin position="1"/>
        <end position="38"/>
    </location>
</feature>
<evidence type="ECO:0000313" key="2">
    <source>
        <dbReference type="EMBL" id="MQL89689.1"/>
    </source>
</evidence>
<dbReference type="EMBL" id="NMUH01001169">
    <property type="protein sequence ID" value="MQL89689.1"/>
    <property type="molecule type" value="Genomic_DNA"/>
</dbReference>
<dbReference type="AlphaFoldDB" id="A0A843VDZ6"/>
<evidence type="ECO:0000256" key="1">
    <source>
        <dbReference type="SAM" id="MobiDB-lite"/>
    </source>
</evidence>
<feature type="non-terminal residue" evidence="2">
    <location>
        <position position="1"/>
    </location>
</feature>
<organism evidence="2 3">
    <name type="scientific">Colocasia esculenta</name>
    <name type="common">Wild taro</name>
    <name type="synonym">Arum esculentum</name>
    <dbReference type="NCBI Taxonomy" id="4460"/>
    <lineage>
        <taxon>Eukaryota</taxon>
        <taxon>Viridiplantae</taxon>
        <taxon>Streptophyta</taxon>
        <taxon>Embryophyta</taxon>
        <taxon>Tracheophyta</taxon>
        <taxon>Spermatophyta</taxon>
        <taxon>Magnoliopsida</taxon>
        <taxon>Liliopsida</taxon>
        <taxon>Araceae</taxon>
        <taxon>Aroideae</taxon>
        <taxon>Colocasieae</taxon>
        <taxon>Colocasia</taxon>
    </lineage>
</organism>
<protein>
    <submittedName>
        <fullName evidence="2">Uncharacterized protein</fullName>
    </submittedName>
</protein>
<reference evidence="2" key="1">
    <citation type="submission" date="2017-07" db="EMBL/GenBank/DDBJ databases">
        <title>Taro Niue Genome Assembly and Annotation.</title>
        <authorList>
            <person name="Atibalentja N."/>
            <person name="Keating K."/>
            <person name="Fields C.J."/>
        </authorList>
    </citation>
    <scope>NUCLEOTIDE SEQUENCE</scope>
    <source>
        <strain evidence="2">Niue_2</strain>
        <tissue evidence="2">Leaf</tissue>
    </source>
</reference>
<keyword evidence="3" id="KW-1185">Reference proteome</keyword>
<comment type="caution">
    <text evidence="2">The sequence shown here is derived from an EMBL/GenBank/DDBJ whole genome shotgun (WGS) entry which is preliminary data.</text>
</comment>
<name>A0A843VDZ6_COLES</name>
<dbReference type="Proteomes" id="UP000652761">
    <property type="component" value="Unassembled WGS sequence"/>
</dbReference>
<sequence>NSPVSNMINPGKREKGPDSPDIATARPATISAGSRPLARPGKNVAAYAVAFPPLNRAKGQFACRAQSPCRDLESRRVSQVTTLHTTTGLDWSDERPEVTEK</sequence>
<proteinExistence type="predicted"/>
<evidence type="ECO:0000313" key="3">
    <source>
        <dbReference type="Proteomes" id="UP000652761"/>
    </source>
</evidence>